<dbReference type="EMBL" id="JAYMGO010000002">
    <property type="protein sequence ID" value="KAL1280485.1"/>
    <property type="molecule type" value="Genomic_DNA"/>
</dbReference>
<accession>A0ABR3NTY1</accession>
<sequence>MALHSYLSFHCCKFDALSSAEEPKPLNHTRWMSCNFFVVPDRFSATPPSPGNEHWMEGCWRGRPVSVISVGLWRR</sequence>
<name>A0ABR3NTY1_9TELE</name>
<evidence type="ECO:0000313" key="1">
    <source>
        <dbReference type="EMBL" id="KAL1280485.1"/>
    </source>
</evidence>
<evidence type="ECO:0000313" key="2">
    <source>
        <dbReference type="Proteomes" id="UP001558613"/>
    </source>
</evidence>
<comment type="caution">
    <text evidence="1">The sequence shown here is derived from an EMBL/GenBank/DDBJ whole genome shotgun (WGS) entry which is preliminary data.</text>
</comment>
<protein>
    <submittedName>
        <fullName evidence="1">Uncharacterized protein</fullName>
    </submittedName>
</protein>
<dbReference type="Proteomes" id="UP001558613">
    <property type="component" value="Unassembled WGS sequence"/>
</dbReference>
<reference evidence="1 2" key="1">
    <citation type="submission" date="2023-09" db="EMBL/GenBank/DDBJ databases">
        <authorList>
            <person name="Wang M."/>
        </authorList>
    </citation>
    <scope>NUCLEOTIDE SEQUENCE [LARGE SCALE GENOMIC DNA]</scope>
    <source>
        <strain evidence="1">GT-2023</strain>
        <tissue evidence="1">Liver</tissue>
    </source>
</reference>
<gene>
    <name evidence="1" type="ORF">QQF64_015085</name>
</gene>
<proteinExistence type="predicted"/>
<keyword evidence="2" id="KW-1185">Reference proteome</keyword>
<organism evidence="1 2">
    <name type="scientific">Cirrhinus molitorella</name>
    <name type="common">mud carp</name>
    <dbReference type="NCBI Taxonomy" id="172907"/>
    <lineage>
        <taxon>Eukaryota</taxon>
        <taxon>Metazoa</taxon>
        <taxon>Chordata</taxon>
        <taxon>Craniata</taxon>
        <taxon>Vertebrata</taxon>
        <taxon>Euteleostomi</taxon>
        <taxon>Actinopterygii</taxon>
        <taxon>Neopterygii</taxon>
        <taxon>Teleostei</taxon>
        <taxon>Ostariophysi</taxon>
        <taxon>Cypriniformes</taxon>
        <taxon>Cyprinidae</taxon>
        <taxon>Labeoninae</taxon>
        <taxon>Labeonini</taxon>
        <taxon>Cirrhinus</taxon>
    </lineage>
</organism>